<reference evidence="4" key="2">
    <citation type="submission" date="2015-01" db="EMBL/GenBank/DDBJ databases">
        <title>Evolutionary Origins and Diversification of the Mycorrhizal Mutualists.</title>
        <authorList>
            <consortium name="DOE Joint Genome Institute"/>
            <consortium name="Mycorrhizal Genomics Consortium"/>
            <person name="Kohler A."/>
            <person name="Kuo A."/>
            <person name="Nagy L.G."/>
            <person name="Floudas D."/>
            <person name="Copeland A."/>
            <person name="Barry K.W."/>
            <person name="Cichocki N."/>
            <person name="Veneault-Fourrey C."/>
            <person name="LaButti K."/>
            <person name="Lindquist E.A."/>
            <person name="Lipzen A."/>
            <person name="Lundell T."/>
            <person name="Morin E."/>
            <person name="Murat C."/>
            <person name="Riley R."/>
            <person name="Ohm R."/>
            <person name="Sun H."/>
            <person name="Tunlid A."/>
            <person name="Henrissat B."/>
            <person name="Grigoriev I.V."/>
            <person name="Hibbett D.S."/>
            <person name="Martin F."/>
        </authorList>
    </citation>
    <scope>NUCLEOTIDE SEQUENCE [LARGE SCALE GENOMIC DNA]</scope>
    <source>
        <strain evidence="4">Zn</strain>
    </source>
</reference>
<accession>A0A0C3HU94</accession>
<dbReference type="InParanoid" id="A0A0C3HU94"/>
<feature type="region of interest" description="Disordered" evidence="1">
    <location>
        <begin position="383"/>
        <end position="585"/>
    </location>
</feature>
<dbReference type="Pfam" id="PF25909">
    <property type="entry name" value="zf-C2H2_AHC1"/>
    <property type="match status" value="1"/>
</dbReference>
<organism evidence="3 4">
    <name type="scientific">Oidiodendron maius (strain Zn)</name>
    <dbReference type="NCBI Taxonomy" id="913774"/>
    <lineage>
        <taxon>Eukaryota</taxon>
        <taxon>Fungi</taxon>
        <taxon>Dikarya</taxon>
        <taxon>Ascomycota</taxon>
        <taxon>Pezizomycotina</taxon>
        <taxon>Leotiomycetes</taxon>
        <taxon>Leotiomycetes incertae sedis</taxon>
        <taxon>Myxotrichaceae</taxon>
        <taxon>Oidiodendron</taxon>
    </lineage>
</organism>
<proteinExistence type="predicted"/>
<feature type="domain" description="AHC1-like C2H2 zinc-finger" evidence="2">
    <location>
        <begin position="197"/>
        <end position="253"/>
    </location>
</feature>
<dbReference type="EMBL" id="KN832871">
    <property type="protein sequence ID" value="KIN06580.1"/>
    <property type="molecule type" value="Genomic_DNA"/>
</dbReference>
<evidence type="ECO:0000313" key="3">
    <source>
        <dbReference type="EMBL" id="KIN06580.1"/>
    </source>
</evidence>
<reference evidence="3 4" key="1">
    <citation type="submission" date="2014-04" db="EMBL/GenBank/DDBJ databases">
        <authorList>
            <consortium name="DOE Joint Genome Institute"/>
            <person name="Kuo A."/>
            <person name="Martino E."/>
            <person name="Perotto S."/>
            <person name="Kohler A."/>
            <person name="Nagy L.G."/>
            <person name="Floudas D."/>
            <person name="Copeland A."/>
            <person name="Barry K.W."/>
            <person name="Cichocki N."/>
            <person name="Veneault-Fourrey C."/>
            <person name="LaButti K."/>
            <person name="Lindquist E.A."/>
            <person name="Lipzen A."/>
            <person name="Lundell T."/>
            <person name="Morin E."/>
            <person name="Murat C."/>
            <person name="Sun H."/>
            <person name="Tunlid A."/>
            <person name="Henrissat B."/>
            <person name="Grigoriev I.V."/>
            <person name="Hibbett D.S."/>
            <person name="Martin F."/>
            <person name="Nordberg H.P."/>
            <person name="Cantor M.N."/>
            <person name="Hua S.X."/>
        </authorList>
    </citation>
    <scope>NUCLEOTIDE SEQUENCE [LARGE SCALE GENOMIC DNA]</scope>
    <source>
        <strain evidence="3 4">Zn</strain>
    </source>
</reference>
<sequence length="585" mass="63190">MEDTKRWKPNALDDPPEIDNKAESPAEEKKIVVDANRVRDAIESQFSLEILLKHDELRLINQELAKCQAALEQLRRCHLIPYPQAQGTPESMCHVSTGTGPALKQSDHVPAWAPSYGVADGPYTRHYAKWLIPDPMFDGIQDSWYLGFDGSRGGKMVPEGRSTRHSFAEANSAVNKARSQRGSAGQKLQSLSSGYPVAKEKAGPCVLKRAEDGQMVKLVCNDCQRENFSSTQGFINHCRIAHRKEYKSHEEAAIACGQPIDVDETGGIVGEEKTTAAPSNGLVHPLVRNAPTDRQAYVDLLSRIDASMALFKQGKLPGVTSVPGHPDSRHMKDSQTPPAKAGPGQDLISSVDTPYLSKLMQNRGIGGNLAEIVGEAKQRVDFDEYSPGSESDDGESHLEAGPGRFDGTDSPLPAMRVPARTAKGQAAFGHPGSSKGTSGISPRPAYAAPVISTTPVEHHDEASTRPGSLQNHFNHHGADGDMDMLGPSLVDLSPNTVASNNAPSLVSDDGEYDEGDDDAETSTSEDEEEGSDVAEIDIEDGEGEKEVPRTVLRNRSGGGAQGMRLRKEDKHVTFVSPVKETRSRK</sequence>
<feature type="compositionally biased region" description="Polar residues" evidence="1">
    <location>
        <begin position="493"/>
        <end position="504"/>
    </location>
</feature>
<dbReference type="AlphaFoldDB" id="A0A0C3HU94"/>
<dbReference type="OrthoDB" id="5355528at2759"/>
<evidence type="ECO:0000259" key="2">
    <source>
        <dbReference type="Pfam" id="PF25909"/>
    </source>
</evidence>
<evidence type="ECO:0000313" key="4">
    <source>
        <dbReference type="Proteomes" id="UP000054321"/>
    </source>
</evidence>
<evidence type="ECO:0000256" key="1">
    <source>
        <dbReference type="SAM" id="MobiDB-lite"/>
    </source>
</evidence>
<dbReference type="Proteomes" id="UP000054321">
    <property type="component" value="Unassembled WGS sequence"/>
</dbReference>
<feature type="compositionally biased region" description="Basic and acidic residues" evidence="1">
    <location>
        <begin position="18"/>
        <end position="27"/>
    </location>
</feature>
<dbReference type="STRING" id="913774.A0A0C3HU94"/>
<protein>
    <recommendedName>
        <fullName evidence="2">AHC1-like C2H2 zinc-finger domain-containing protein</fullName>
    </recommendedName>
</protein>
<gene>
    <name evidence="3" type="ORF">OIDMADRAFT_113552</name>
</gene>
<keyword evidence="4" id="KW-1185">Reference proteome</keyword>
<name>A0A0C3HU94_OIDMZ</name>
<dbReference type="HOGENOM" id="CLU_016272_0_0_1"/>
<feature type="compositionally biased region" description="Acidic residues" evidence="1">
    <location>
        <begin position="508"/>
        <end position="543"/>
    </location>
</feature>
<dbReference type="InterPro" id="IPR058706">
    <property type="entry name" value="zf-C2H2_AHC1-like"/>
</dbReference>
<feature type="region of interest" description="Disordered" evidence="1">
    <location>
        <begin position="1"/>
        <end position="27"/>
    </location>
</feature>
<feature type="region of interest" description="Disordered" evidence="1">
    <location>
        <begin position="316"/>
        <end position="347"/>
    </location>
</feature>